<reference evidence="1 2" key="1">
    <citation type="submission" date="2014-02" db="EMBL/GenBank/DDBJ databases">
        <title>Transposable element dynamics among asymbiotic and ectomycorrhizal Amanita fungi.</title>
        <authorList>
            <consortium name="DOE Joint Genome Institute"/>
            <person name="Hess J."/>
            <person name="Skrede I."/>
            <person name="Wolfe B."/>
            <person name="LaButti K."/>
            <person name="Ohm R.A."/>
            <person name="Grigoriev I.V."/>
            <person name="Pringle A."/>
        </authorList>
    </citation>
    <scope>NUCLEOTIDE SEQUENCE [LARGE SCALE GENOMIC DNA]</scope>
    <source>
        <strain evidence="1 2">SKay4041</strain>
    </source>
</reference>
<protein>
    <recommendedName>
        <fullName evidence="3">F-box domain-containing protein</fullName>
    </recommendedName>
</protein>
<proteinExistence type="predicted"/>
<dbReference type="STRING" id="703135.A0A2A9NE02"/>
<sequence length="260" mass="29526">MSPTLPQETLEEIIDHLYDDWNTLLICSLASHAFIPSTRRLLFSRISLFPREIEAAVQMFGDTHGTIARAIRHLEITDRTPPDNRHCWPDTKNVEKTPINVPLLRTRLQSLQVMRLEYICDVHIPSLFWKVTRSLAGVREIQIDQMFCDNSHQFLGFLSSFLSLKSIAVTKCHWSGQPSALIPSCAPELSHVSVLEIGSSAQQYILQWLLSQKVSLSLHTLRLNLGIDVDTAFLVNSLLEIVSPTLKELYISLENGIRGW</sequence>
<name>A0A2A9NE02_9AGAR</name>
<gene>
    <name evidence="1" type="ORF">AMATHDRAFT_51014</name>
</gene>
<evidence type="ECO:0008006" key="3">
    <source>
        <dbReference type="Google" id="ProtNLM"/>
    </source>
</evidence>
<dbReference type="AlphaFoldDB" id="A0A2A9NE02"/>
<dbReference type="OrthoDB" id="2977329at2759"/>
<keyword evidence="2" id="KW-1185">Reference proteome</keyword>
<dbReference type="EMBL" id="KZ302187">
    <property type="protein sequence ID" value="PFH46481.1"/>
    <property type="molecule type" value="Genomic_DNA"/>
</dbReference>
<dbReference type="Proteomes" id="UP000242287">
    <property type="component" value="Unassembled WGS sequence"/>
</dbReference>
<evidence type="ECO:0000313" key="2">
    <source>
        <dbReference type="Proteomes" id="UP000242287"/>
    </source>
</evidence>
<evidence type="ECO:0000313" key="1">
    <source>
        <dbReference type="EMBL" id="PFH46481.1"/>
    </source>
</evidence>
<accession>A0A2A9NE02</accession>
<organism evidence="1 2">
    <name type="scientific">Amanita thiersii Skay4041</name>
    <dbReference type="NCBI Taxonomy" id="703135"/>
    <lineage>
        <taxon>Eukaryota</taxon>
        <taxon>Fungi</taxon>
        <taxon>Dikarya</taxon>
        <taxon>Basidiomycota</taxon>
        <taxon>Agaricomycotina</taxon>
        <taxon>Agaricomycetes</taxon>
        <taxon>Agaricomycetidae</taxon>
        <taxon>Agaricales</taxon>
        <taxon>Pluteineae</taxon>
        <taxon>Amanitaceae</taxon>
        <taxon>Amanita</taxon>
    </lineage>
</organism>